<dbReference type="AlphaFoldDB" id="A0A1I2FTN8"/>
<accession>A0A1I2FTN8</accession>
<sequence length="159" mass="18382">MEYNNLKQKHIKRLTKSKTLATEIAPDAVLALFPKIQEEQLFFKKDTVAYWSAPVISSSRGDGHYDTLTGVHLKQGDSCKAMVIVNVMNKKEAHISVKRGYPQPTKIRYKSGRKEILGFPCKRAILYCENKEKNSKWTVEIFYTKKIPNAYFFVRMFAL</sequence>
<organism evidence="1 2">
    <name type="scientific">Thermoflexibacter ruber</name>
    <dbReference type="NCBI Taxonomy" id="1003"/>
    <lineage>
        <taxon>Bacteria</taxon>
        <taxon>Pseudomonadati</taxon>
        <taxon>Bacteroidota</taxon>
        <taxon>Cytophagia</taxon>
        <taxon>Cytophagales</taxon>
        <taxon>Thermoflexibacteraceae</taxon>
        <taxon>Thermoflexibacter</taxon>
    </lineage>
</organism>
<name>A0A1I2FTN8_9BACT</name>
<dbReference type="STRING" id="1003.SAMN04488541_101524"/>
<dbReference type="Proteomes" id="UP000199513">
    <property type="component" value="Unassembled WGS sequence"/>
</dbReference>
<evidence type="ECO:0000313" key="2">
    <source>
        <dbReference type="Proteomes" id="UP000199513"/>
    </source>
</evidence>
<reference evidence="1 2" key="1">
    <citation type="submission" date="2016-10" db="EMBL/GenBank/DDBJ databases">
        <authorList>
            <person name="de Groot N.N."/>
        </authorList>
    </citation>
    <scope>NUCLEOTIDE SEQUENCE [LARGE SCALE GENOMIC DNA]</scope>
    <source>
        <strain>GEY</strain>
        <strain evidence="2">DSM 9560</strain>
    </source>
</reference>
<proteinExistence type="predicted"/>
<evidence type="ECO:0000313" key="1">
    <source>
        <dbReference type="EMBL" id="SFF08020.1"/>
    </source>
</evidence>
<keyword evidence="2" id="KW-1185">Reference proteome</keyword>
<protein>
    <submittedName>
        <fullName evidence="1">Uncharacterized protein</fullName>
    </submittedName>
</protein>
<gene>
    <name evidence="1" type="ORF">SAMN04488541_101524</name>
</gene>
<dbReference type="EMBL" id="FONY01000015">
    <property type="protein sequence ID" value="SFF08020.1"/>
    <property type="molecule type" value="Genomic_DNA"/>
</dbReference>
<dbReference type="RefSeq" id="WP_091544514.1">
    <property type="nucleotide sequence ID" value="NZ_FONY01000015.1"/>
</dbReference>